<dbReference type="InterPro" id="IPR003903">
    <property type="entry name" value="UIM_dom"/>
</dbReference>
<dbReference type="Pfam" id="PF25597">
    <property type="entry name" value="SH3_retrovirus"/>
    <property type="match status" value="1"/>
</dbReference>
<evidence type="ECO:0000259" key="4">
    <source>
        <dbReference type="Pfam" id="PF07727"/>
    </source>
</evidence>
<feature type="region of interest" description="Disordered" evidence="3">
    <location>
        <begin position="1280"/>
        <end position="1349"/>
    </location>
</feature>
<name>A0A6L2MMN8_TANCI</name>
<feature type="compositionally biased region" description="Basic residues" evidence="3">
    <location>
        <begin position="1018"/>
        <end position="1033"/>
    </location>
</feature>
<proteinExistence type="predicted"/>
<dbReference type="SUPFAM" id="SSF56672">
    <property type="entry name" value="DNA/RNA polymerases"/>
    <property type="match status" value="1"/>
</dbReference>
<dbReference type="InterPro" id="IPR013103">
    <property type="entry name" value="RVT_2"/>
</dbReference>
<keyword evidence="2" id="KW-0378">Hydrolase</keyword>
<accession>A0A6L2MMN8</accession>
<dbReference type="GO" id="GO:0016787">
    <property type="term" value="F:hydrolase activity"/>
    <property type="evidence" value="ECO:0007669"/>
    <property type="project" value="UniProtKB-KW"/>
</dbReference>
<feature type="region of interest" description="Disordered" evidence="3">
    <location>
        <begin position="1187"/>
        <end position="1238"/>
    </location>
</feature>
<feature type="compositionally biased region" description="Basic and acidic residues" evidence="3">
    <location>
        <begin position="996"/>
        <end position="1013"/>
    </location>
</feature>
<evidence type="ECO:0000256" key="1">
    <source>
        <dbReference type="ARBA" id="ARBA00022723"/>
    </source>
</evidence>
<dbReference type="PANTHER" id="PTHR42648:SF32">
    <property type="entry name" value="RIBONUCLEASE H-LIKE DOMAIN, GAG-PRE-INTEGRASE DOMAIN PROTEIN-RELATED"/>
    <property type="match status" value="1"/>
</dbReference>
<feature type="domain" description="GAG-pre-integrase" evidence="5">
    <location>
        <begin position="93"/>
        <end position="143"/>
    </location>
</feature>
<dbReference type="GO" id="GO:0046872">
    <property type="term" value="F:metal ion binding"/>
    <property type="evidence" value="ECO:0007669"/>
    <property type="project" value="UniProtKB-KW"/>
</dbReference>
<dbReference type="InterPro" id="IPR043502">
    <property type="entry name" value="DNA/RNA_pol_sf"/>
</dbReference>
<feature type="compositionally biased region" description="Basic and acidic residues" evidence="3">
    <location>
        <begin position="1193"/>
        <end position="1204"/>
    </location>
</feature>
<organism evidence="7">
    <name type="scientific">Tanacetum cinerariifolium</name>
    <name type="common">Dalmatian daisy</name>
    <name type="synonym">Chrysanthemum cinerariifolium</name>
    <dbReference type="NCBI Taxonomy" id="118510"/>
    <lineage>
        <taxon>Eukaryota</taxon>
        <taxon>Viridiplantae</taxon>
        <taxon>Streptophyta</taxon>
        <taxon>Embryophyta</taxon>
        <taxon>Tracheophyta</taxon>
        <taxon>Spermatophyta</taxon>
        <taxon>Magnoliopsida</taxon>
        <taxon>eudicotyledons</taxon>
        <taxon>Gunneridae</taxon>
        <taxon>Pentapetalae</taxon>
        <taxon>asterids</taxon>
        <taxon>campanulids</taxon>
        <taxon>Asterales</taxon>
        <taxon>Asteraceae</taxon>
        <taxon>Asteroideae</taxon>
        <taxon>Anthemideae</taxon>
        <taxon>Anthemidinae</taxon>
        <taxon>Tanacetum</taxon>
    </lineage>
</organism>
<evidence type="ECO:0000313" key="7">
    <source>
        <dbReference type="EMBL" id="GEU74990.1"/>
    </source>
</evidence>
<gene>
    <name evidence="7" type="ORF">Tci_046968</name>
</gene>
<protein>
    <recommendedName>
        <fullName evidence="8">Retrovirus-related Pol polyprotein from transposon TNT 1-94</fullName>
    </recommendedName>
</protein>
<dbReference type="PANTHER" id="PTHR42648">
    <property type="entry name" value="TRANSPOSASE, PUTATIVE-RELATED"/>
    <property type="match status" value="1"/>
</dbReference>
<feature type="compositionally biased region" description="Low complexity" evidence="3">
    <location>
        <begin position="1319"/>
        <end position="1342"/>
    </location>
</feature>
<dbReference type="Pfam" id="PF07727">
    <property type="entry name" value="RVT_2"/>
    <property type="match status" value="1"/>
</dbReference>
<comment type="caution">
    <text evidence="7">The sequence shown here is derived from an EMBL/GenBank/DDBJ whole genome shotgun (WGS) entry which is preliminary data.</text>
</comment>
<feature type="compositionally biased region" description="Acidic residues" evidence="3">
    <location>
        <begin position="933"/>
        <end position="943"/>
    </location>
</feature>
<evidence type="ECO:0000259" key="6">
    <source>
        <dbReference type="Pfam" id="PF25597"/>
    </source>
</evidence>
<feature type="compositionally biased region" description="Pro residues" evidence="3">
    <location>
        <begin position="1306"/>
        <end position="1318"/>
    </location>
</feature>
<feature type="domain" description="Reverse transcriptase Ty1/copia-type" evidence="4">
    <location>
        <begin position="395"/>
        <end position="611"/>
    </location>
</feature>
<dbReference type="Pfam" id="PF13976">
    <property type="entry name" value="gag_pre-integrs"/>
    <property type="match status" value="1"/>
</dbReference>
<evidence type="ECO:0008006" key="8">
    <source>
        <dbReference type="Google" id="ProtNLM"/>
    </source>
</evidence>
<dbReference type="PROSITE" id="PS50330">
    <property type="entry name" value="UIM"/>
    <property type="match status" value="1"/>
</dbReference>
<dbReference type="InterPro" id="IPR057670">
    <property type="entry name" value="SH3_retrovirus"/>
</dbReference>
<feature type="compositionally biased region" description="Low complexity" evidence="3">
    <location>
        <begin position="1205"/>
        <end position="1224"/>
    </location>
</feature>
<reference evidence="7" key="1">
    <citation type="journal article" date="2019" name="Sci. Rep.">
        <title>Draft genome of Tanacetum cinerariifolium, the natural source of mosquito coil.</title>
        <authorList>
            <person name="Yamashiro T."/>
            <person name="Shiraishi A."/>
            <person name="Satake H."/>
            <person name="Nakayama K."/>
        </authorList>
    </citation>
    <scope>NUCLEOTIDE SEQUENCE</scope>
</reference>
<feature type="domain" description="Retroviral polymerase SH3-like" evidence="6">
    <location>
        <begin position="190"/>
        <end position="227"/>
    </location>
</feature>
<sequence length="1655" mass="188422">MIGHRAWLKNFVKKFIETIRFRSDHFGAIMGYGDYVLGDSVISRVYYVEGLRHNIFSVGQFCDSDLEVAFRKHTCFVGDLDGVNLIKGSRGSNLYTISVEDMMRSSPICLLSKASKNKSWLWHRRLNHLNFGTINDLARKDLLEAYLEVVATTCYTQNRSLIHTIHNKTPYEFVHDKKPNHSFLRVSGALCYPTNDTEDLSKLKAKAEIGLFVGYAPNRKGYQIYNKLHILVNLPCPSVSISVDQDAPSEGHSPSSSDHQYYSVHHGVAADHSLEVNPFALVDNEPFVNIFAPNRRSEVSSSEEISIADSNQSTQPYEHLRKWTDSHSIDNIFRKPFRHVSTQKQLATDALWCFYNSILSKVKPKSFKAAVTEDCLFEAMQEEIHEFDRLQVKLDEYGDVLKNKARLVAKGYSQKEGIDFEESLAPVAILKAIRIFIANATSKNMTVYQMDVKTVFLNGELKEEVYVSQPECFIDPNHPKHIYRLKKALYGLKQAPRAWYDTLSRFLLANEFSKGVVDPTLFIRNTGKHTLHVQIYVDDIIFASVDPKDCDHFSKEMSTKFKMLMMGQMSFFLGLQVSQNPRGIFINQCKYANKSLKKLDFHKSDPIDTPMPVDLTWCLQCACVLDTNLSPLKSTLKQLNKSFGISKEPLTWVFGTPKDTVMALTAYVDADHVGCQDTRRITSESAQFLGDKEQVENGVVELYFVRTEYQLANIFTKALPRERFKFILPRLGMKCVKPETLKHTMADMNSPINDASAEQAPAIAPPTRTDDQILPLRKRVPIGKSNCVLDVQNCQLDEKWFNLHKDILRDALDITPIIDNNPFVAPPSSDTVIEYVNTLGYPYTLKNTKTSCTSNSLRKNLTTASHGKKKSSHLLILSVRFTKLIIHHLKTKHNIHPRNGLPLHYFHEENVLNTLSGYIEHVAEYQRYLEEEHDKEEEEEEAVTESPNASKVTKPKAAKQTKPLVPKAPKVTKPSDDKSPKPTSSQPPKPTPTPTEHSKKDQDNKHKLVKEASDTPSHAKRSKVGKVTKKHMPKSPLQLVDEFFDEGVPGKEPAYDDEETNLQRALELSLNEQEKQGPARLVVIREPDFGEFNRFQMYKKRRRTPMPTKPSRHAESQSLDEEVPEINAGDQDEGHQMDEEFTTTAYPIVHENLKLPTEDQVILEEPASSTGTLSSLQNLDKELSFTNQFFVEKPQEEEPEKTNTESEASLPTSTATTTVVTTTTTPPPPPPQLQQSIIDPTLFQDNSHKAYEAHENFFEALEKSLERDYSNQLLADVDEARRKKRKGRKENAAELTLSKQIKTPHGSPPLQPPPPPPLAGKSSAPGSRAPSSSKTAASTPQSMAWTTSDTRYESTSASFAQESSPIYSMINDDSIPDEQNNKATALSSTYATPTENSLLEKTRDITTFINRYCRKVNKTVLTQVDFEGKAYEIVKAFYLDVVHLQFQMEECHKLLTDQIDRANLRDLKCLRYGNKGSRHALSISKMKAARYSDFDLELLVPKQLWIDDVCAYDISAKYGISHWWFNRQKFYIDRHDSLLRRKEVRTHVRILNVVRIKAYSRYGYDYLSEIVLRRADFQEHTIAEKDFKNLYPSDFKDLNLILLQGHLNHLSGSDKRMLSTVVKLWTQNLVIQQRVEDFQLGIESYQTQLKLTKPG</sequence>
<dbReference type="InterPro" id="IPR039537">
    <property type="entry name" value="Retrotran_Ty1/copia-like"/>
</dbReference>
<keyword evidence="1" id="KW-0479">Metal-binding</keyword>
<evidence type="ECO:0000256" key="2">
    <source>
        <dbReference type="ARBA" id="ARBA00022801"/>
    </source>
</evidence>
<dbReference type="InterPro" id="IPR025724">
    <property type="entry name" value="GAG-pre-integrase_dom"/>
</dbReference>
<feature type="region of interest" description="Disordered" evidence="3">
    <location>
        <begin position="930"/>
        <end position="1038"/>
    </location>
</feature>
<evidence type="ECO:0000259" key="5">
    <source>
        <dbReference type="Pfam" id="PF13976"/>
    </source>
</evidence>
<feature type="region of interest" description="Disordered" evidence="3">
    <location>
        <begin position="1095"/>
        <end position="1140"/>
    </location>
</feature>
<dbReference type="EMBL" id="BKCJ010006990">
    <property type="protein sequence ID" value="GEU74990.1"/>
    <property type="molecule type" value="Genomic_DNA"/>
</dbReference>
<evidence type="ECO:0000256" key="3">
    <source>
        <dbReference type="SAM" id="MobiDB-lite"/>
    </source>
</evidence>